<keyword evidence="2" id="KW-0808">Transferase</keyword>
<name>A0A225DR97_9BACT</name>
<dbReference type="GO" id="GO:0016740">
    <property type="term" value="F:transferase activity"/>
    <property type="evidence" value="ECO:0007669"/>
    <property type="project" value="UniProtKB-KW"/>
</dbReference>
<reference evidence="3" key="1">
    <citation type="submission" date="2017-06" db="EMBL/GenBank/DDBJ databases">
        <title>Genome analysis of Fimbriiglobus ruber SP5, the first member of the order Planctomycetales with confirmed chitinolytic capability.</title>
        <authorList>
            <person name="Ravin N.V."/>
            <person name="Rakitin A.L."/>
            <person name="Ivanova A.A."/>
            <person name="Beletsky A.V."/>
            <person name="Kulichevskaya I.S."/>
            <person name="Mardanov A.V."/>
            <person name="Dedysh S.N."/>
        </authorList>
    </citation>
    <scope>NUCLEOTIDE SEQUENCE [LARGE SCALE GENOMIC DNA]</scope>
    <source>
        <strain evidence="3">SP5</strain>
    </source>
</reference>
<feature type="coiled-coil region" evidence="1">
    <location>
        <begin position="314"/>
        <end position="348"/>
    </location>
</feature>
<sequence>MTLARCEVPEDVTKVLQLVGEGKRVLSLGDADVGLLRALEAQGCEITRTPVDRTDRRDNAPTPVQTSDDFDVVLAVNTLEHVRDPLALLKDVKKKVRRDGFLVARVPNVAHGSVRLAILTGRFPFADGYEPVRFFTYESLVALFEKAGFAIGVIERQEADVTPPDGPAEAGTADLLEKLSAAPEFRTLQFVVVAYPLPSPGLGWLQTRLRALAEQNAVATREAAEFRQDLAAIKGHVQLLIEQQESSLRRERQLQAKVLEVHDQLARRDEELRAAHRGAQESAARSDAADSELARREKYAFELLRELEKMTRYKDELEAGLGILSRNKDELEVRLVTVSRQKDEVEARLARFRRSLPGRVYRFIRGLWKK</sequence>
<protein>
    <submittedName>
        <fullName evidence="2">Putative glycosyltransferase</fullName>
    </submittedName>
</protein>
<dbReference type="InterPro" id="IPR029063">
    <property type="entry name" value="SAM-dependent_MTases_sf"/>
</dbReference>
<dbReference type="AlphaFoldDB" id="A0A225DR97"/>
<keyword evidence="1" id="KW-0175">Coiled coil</keyword>
<dbReference type="Proteomes" id="UP000214646">
    <property type="component" value="Unassembled WGS sequence"/>
</dbReference>
<keyword evidence="3" id="KW-1185">Reference proteome</keyword>
<proteinExistence type="predicted"/>
<dbReference type="EMBL" id="NIDE01000004">
    <property type="protein sequence ID" value="OWK43922.1"/>
    <property type="molecule type" value="Genomic_DNA"/>
</dbReference>
<comment type="caution">
    <text evidence="2">The sequence shown here is derived from an EMBL/GenBank/DDBJ whole genome shotgun (WGS) entry which is preliminary data.</text>
</comment>
<evidence type="ECO:0000313" key="3">
    <source>
        <dbReference type="Proteomes" id="UP000214646"/>
    </source>
</evidence>
<dbReference type="Gene3D" id="3.40.50.150">
    <property type="entry name" value="Vaccinia Virus protein VP39"/>
    <property type="match status" value="1"/>
</dbReference>
<accession>A0A225DR97</accession>
<evidence type="ECO:0000256" key="1">
    <source>
        <dbReference type="SAM" id="Coils"/>
    </source>
</evidence>
<dbReference type="SUPFAM" id="SSF53335">
    <property type="entry name" value="S-adenosyl-L-methionine-dependent methyltransferases"/>
    <property type="match status" value="1"/>
</dbReference>
<organism evidence="2 3">
    <name type="scientific">Fimbriiglobus ruber</name>
    <dbReference type="NCBI Taxonomy" id="1908690"/>
    <lineage>
        <taxon>Bacteria</taxon>
        <taxon>Pseudomonadati</taxon>
        <taxon>Planctomycetota</taxon>
        <taxon>Planctomycetia</taxon>
        <taxon>Gemmatales</taxon>
        <taxon>Gemmataceae</taxon>
        <taxon>Fimbriiglobus</taxon>
    </lineage>
</organism>
<dbReference type="Pfam" id="PF13489">
    <property type="entry name" value="Methyltransf_23"/>
    <property type="match status" value="1"/>
</dbReference>
<evidence type="ECO:0000313" key="2">
    <source>
        <dbReference type="EMBL" id="OWK43922.1"/>
    </source>
</evidence>
<gene>
    <name evidence="2" type="ORF">FRUB_03521</name>
</gene>